<evidence type="ECO:0000313" key="1">
    <source>
        <dbReference type="EMBL" id="RAH48522.1"/>
    </source>
</evidence>
<accession>A0ACD1GGZ6</accession>
<reference evidence="1" key="1">
    <citation type="submission" date="2018-02" db="EMBL/GenBank/DDBJ databases">
        <title>The genomes of Aspergillus section Nigri reveals drivers in fungal speciation.</title>
        <authorList>
            <consortium name="DOE Joint Genome Institute"/>
            <person name="Vesth T.C."/>
            <person name="Nybo J."/>
            <person name="Theobald S."/>
            <person name="Brandl J."/>
            <person name="Frisvad J.C."/>
            <person name="Nielsen K.F."/>
            <person name="Lyhne E.K."/>
            <person name="Kogle M.E."/>
            <person name="Kuo A."/>
            <person name="Riley R."/>
            <person name="Clum A."/>
            <person name="Nolan M."/>
            <person name="Lipzen A."/>
            <person name="Salamov A."/>
            <person name="Henrissat B."/>
            <person name="Wiebenga A."/>
            <person name="De vries R.P."/>
            <person name="Grigoriev I.V."/>
            <person name="Mortensen U.H."/>
            <person name="Andersen M.R."/>
            <person name="Baker S.E."/>
        </authorList>
    </citation>
    <scope>NUCLEOTIDE SEQUENCE</scope>
    <source>
        <strain evidence="1">CBS 621.78</strain>
    </source>
</reference>
<evidence type="ECO:0000313" key="2">
    <source>
        <dbReference type="Proteomes" id="UP000249057"/>
    </source>
</evidence>
<feature type="non-terminal residue" evidence="1">
    <location>
        <position position="54"/>
    </location>
</feature>
<organism evidence="1 2">
    <name type="scientific">Aspergillus brunneoviolaceus CBS 621.78</name>
    <dbReference type="NCBI Taxonomy" id="1450534"/>
    <lineage>
        <taxon>Eukaryota</taxon>
        <taxon>Fungi</taxon>
        <taxon>Dikarya</taxon>
        <taxon>Ascomycota</taxon>
        <taxon>Pezizomycotina</taxon>
        <taxon>Eurotiomycetes</taxon>
        <taxon>Eurotiomycetidae</taxon>
        <taxon>Eurotiales</taxon>
        <taxon>Aspergillaceae</taxon>
        <taxon>Aspergillus</taxon>
        <taxon>Aspergillus subgen. Circumdati</taxon>
    </lineage>
</organism>
<gene>
    <name evidence="1" type="ORF">BO95DRAFT_440322</name>
</gene>
<sequence>MIKPETIHSSLLLSFCPAPLKTKISPCPPLTRPSPERTNPREVKDPSMNSIPKA</sequence>
<name>A0ACD1GGZ6_9EURO</name>
<keyword evidence="2" id="KW-1185">Reference proteome</keyword>
<protein>
    <submittedName>
        <fullName evidence="1">Uncharacterized protein</fullName>
    </submittedName>
</protein>
<dbReference type="Proteomes" id="UP000249057">
    <property type="component" value="Unassembled WGS sequence"/>
</dbReference>
<proteinExistence type="predicted"/>
<dbReference type="EMBL" id="KZ825323">
    <property type="protein sequence ID" value="RAH48522.1"/>
    <property type="molecule type" value="Genomic_DNA"/>
</dbReference>